<comment type="caution">
    <text evidence="2">The sequence shown here is derived from an EMBL/GenBank/DDBJ whole genome shotgun (WGS) entry which is preliminary data.</text>
</comment>
<name>A0ABR3JSI2_9AGAR</name>
<organism evidence="2 3">
    <name type="scientific">Hohenbuehelia grisea</name>
    <dbReference type="NCBI Taxonomy" id="104357"/>
    <lineage>
        <taxon>Eukaryota</taxon>
        <taxon>Fungi</taxon>
        <taxon>Dikarya</taxon>
        <taxon>Basidiomycota</taxon>
        <taxon>Agaricomycotina</taxon>
        <taxon>Agaricomycetes</taxon>
        <taxon>Agaricomycetidae</taxon>
        <taxon>Agaricales</taxon>
        <taxon>Pleurotineae</taxon>
        <taxon>Pleurotaceae</taxon>
        <taxon>Hohenbuehelia</taxon>
    </lineage>
</organism>
<proteinExistence type="predicted"/>
<feature type="compositionally biased region" description="Basic and acidic residues" evidence="1">
    <location>
        <begin position="109"/>
        <end position="120"/>
    </location>
</feature>
<dbReference type="EMBL" id="JASNQZ010000003">
    <property type="protein sequence ID" value="KAL0958773.1"/>
    <property type="molecule type" value="Genomic_DNA"/>
</dbReference>
<reference evidence="3" key="1">
    <citation type="submission" date="2024-06" db="EMBL/GenBank/DDBJ databases">
        <title>Multi-omics analyses provide insights into the biosynthesis of the anticancer antibiotic pleurotin in Hohenbuehelia grisea.</title>
        <authorList>
            <person name="Weaver J.A."/>
            <person name="Alberti F."/>
        </authorList>
    </citation>
    <scope>NUCLEOTIDE SEQUENCE [LARGE SCALE GENOMIC DNA]</scope>
    <source>
        <strain evidence="3">T-177</strain>
    </source>
</reference>
<feature type="compositionally biased region" description="Polar residues" evidence="1">
    <location>
        <begin position="54"/>
        <end position="69"/>
    </location>
</feature>
<gene>
    <name evidence="2" type="ORF">HGRIS_014095</name>
</gene>
<feature type="region of interest" description="Disordered" evidence="1">
    <location>
        <begin position="54"/>
        <end position="135"/>
    </location>
</feature>
<evidence type="ECO:0000313" key="2">
    <source>
        <dbReference type="EMBL" id="KAL0958773.1"/>
    </source>
</evidence>
<sequence>MQKGLPVINVGTLLRHDPSLEVFIENGVEKLMKRGLPAIPNVLFQGDPLLGRFLSTSKPKGTQAPQAPSATIFEPRDTGLRVKLKIHPFSGQGKDSPPMDVPDTGGSDRSPEAKPAEPKDSPIVAATEDTEDTSVPVPIGESALEDACNDISLPEADDTAMASDEDLTLCEDAEATKNAALDEDVVGPLVCTPTDEDSYVFDEAKPQINETITFTEQVCEATLAEERNIFEVSDVGAVGACDLTSVEACSCDNEDMDAVATSDDLEDGPVTVEIVDFAAEDSSEKFISVSVSEADDTAVASGEDVTLFEDNEALIILEVNEDSSSVDIPAPVDGAYCAPTEDEEAKPYVGEPSTCVEGFCKACNKCHQWLMPSSIGAEGPLFTPWPSVPIAKPAYPDVWRTSPLADDPVLWSGISGLPSTPSQPVQDTDDHSDFPISQPDVWRTSPLADDPFLWGTISGQLNVSSNDEHGLDPEEPLSGLEFDESYNYPLGLTIALHAVAMAAMAAGSSPPSSPSPPSDDELAMKSKPKRKRGTRRRR</sequence>
<feature type="compositionally biased region" description="Basic residues" evidence="1">
    <location>
        <begin position="526"/>
        <end position="538"/>
    </location>
</feature>
<protein>
    <submittedName>
        <fullName evidence="2">Uncharacterized protein</fullName>
    </submittedName>
</protein>
<keyword evidence="3" id="KW-1185">Reference proteome</keyword>
<feature type="region of interest" description="Disordered" evidence="1">
    <location>
        <begin position="503"/>
        <end position="538"/>
    </location>
</feature>
<dbReference type="Proteomes" id="UP001556367">
    <property type="component" value="Unassembled WGS sequence"/>
</dbReference>
<evidence type="ECO:0000256" key="1">
    <source>
        <dbReference type="SAM" id="MobiDB-lite"/>
    </source>
</evidence>
<accession>A0ABR3JSI2</accession>
<evidence type="ECO:0000313" key="3">
    <source>
        <dbReference type="Proteomes" id="UP001556367"/>
    </source>
</evidence>